<gene>
    <name evidence="1" type="ORF">ABEB36_008311</name>
</gene>
<accession>A0ABD1ELF0</accession>
<evidence type="ECO:0000313" key="2">
    <source>
        <dbReference type="Proteomes" id="UP001566132"/>
    </source>
</evidence>
<reference evidence="1 2" key="1">
    <citation type="submission" date="2024-05" db="EMBL/GenBank/DDBJ databases">
        <title>Genetic variation in Jamaican populations of the coffee berry borer (Hypothenemus hampei).</title>
        <authorList>
            <person name="Errbii M."/>
            <person name="Myrie A."/>
        </authorList>
    </citation>
    <scope>NUCLEOTIDE SEQUENCE [LARGE SCALE GENOMIC DNA]</scope>
    <source>
        <strain evidence="1">JA-Hopewell-2020-01-JO</strain>
        <tissue evidence="1">Whole body</tissue>
    </source>
</reference>
<sequence>MLIDQEEEVLVGVKENPELLEEYPNANSNFLDRILFTDETFAHRGVYNWQKNHLWDSENSHEVHLGVRENMWFRHDEILGDFSEPGPKYLDIAFPIQQIGCGSNFAWLPRSSN</sequence>
<protein>
    <submittedName>
        <fullName evidence="1">Uncharacterized protein</fullName>
    </submittedName>
</protein>
<comment type="caution">
    <text evidence="1">The sequence shown here is derived from an EMBL/GenBank/DDBJ whole genome shotgun (WGS) entry which is preliminary data.</text>
</comment>
<dbReference type="AlphaFoldDB" id="A0ABD1ELF0"/>
<organism evidence="1 2">
    <name type="scientific">Hypothenemus hampei</name>
    <name type="common">Coffee berry borer</name>
    <dbReference type="NCBI Taxonomy" id="57062"/>
    <lineage>
        <taxon>Eukaryota</taxon>
        <taxon>Metazoa</taxon>
        <taxon>Ecdysozoa</taxon>
        <taxon>Arthropoda</taxon>
        <taxon>Hexapoda</taxon>
        <taxon>Insecta</taxon>
        <taxon>Pterygota</taxon>
        <taxon>Neoptera</taxon>
        <taxon>Endopterygota</taxon>
        <taxon>Coleoptera</taxon>
        <taxon>Polyphaga</taxon>
        <taxon>Cucujiformia</taxon>
        <taxon>Curculionidae</taxon>
        <taxon>Scolytinae</taxon>
        <taxon>Hypothenemus</taxon>
    </lineage>
</organism>
<evidence type="ECO:0000313" key="1">
    <source>
        <dbReference type="EMBL" id="KAL1497329.1"/>
    </source>
</evidence>
<dbReference type="EMBL" id="JBDJPC010000006">
    <property type="protein sequence ID" value="KAL1497329.1"/>
    <property type="molecule type" value="Genomic_DNA"/>
</dbReference>
<keyword evidence="2" id="KW-1185">Reference proteome</keyword>
<name>A0ABD1ELF0_HYPHA</name>
<dbReference type="Proteomes" id="UP001566132">
    <property type="component" value="Unassembled WGS sequence"/>
</dbReference>
<proteinExistence type="predicted"/>